<accession>R7U0J0</accession>
<gene>
    <name evidence="1" type="ORF">CAPTEDRAFT_211879</name>
</gene>
<dbReference type="Proteomes" id="UP000014760">
    <property type="component" value="Unassembled WGS sequence"/>
</dbReference>
<evidence type="ECO:0000313" key="3">
    <source>
        <dbReference type="Proteomes" id="UP000014760"/>
    </source>
</evidence>
<dbReference type="EMBL" id="KB306940">
    <property type="protein sequence ID" value="ELT99352.1"/>
    <property type="molecule type" value="Genomic_DNA"/>
</dbReference>
<dbReference type="EnsemblMetazoa" id="CapteT211879">
    <property type="protein sequence ID" value="CapteP211879"/>
    <property type="gene ID" value="CapteG211879"/>
</dbReference>
<evidence type="ECO:0000313" key="2">
    <source>
        <dbReference type="EnsemblMetazoa" id="CapteP211879"/>
    </source>
</evidence>
<dbReference type="AlphaFoldDB" id="R7U0J0"/>
<reference evidence="1 3" key="2">
    <citation type="journal article" date="2013" name="Nature">
        <title>Insights into bilaterian evolution from three spiralian genomes.</title>
        <authorList>
            <person name="Simakov O."/>
            <person name="Marletaz F."/>
            <person name="Cho S.J."/>
            <person name="Edsinger-Gonzales E."/>
            <person name="Havlak P."/>
            <person name="Hellsten U."/>
            <person name="Kuo D.H."/>
            <person name="Larsson T."/>
            <person name="Lv J."/>
            <person name="Arendt D."/>
            <person name="Savage R."/>
            <person name="Osoegawa K."/>
            <person name="de Jong P."/>
            <person name="Grimwood J."/>
            <person name="Chapman J.A."/>
            <person name="Shapiro H."/>
            <person name="Aerts A."/>
            <person name="Otillar R.P."/>
            <person name="Terry A.Y."/>
            <person name="Boore J.L."/>
            <person name="Grigoriev I.V."/>
            <person name="Lindberg D.R."/>
            <person name="Seaver E.C."/>
            <person name="Weisblat D.A."/>
            <person name="Putnam N.H."/>
            <person name="Rokhsar D.S."/>
        </authorList>
    </citation>
    <scope>NUCLEOTIDE SEQUENCE</scope>
    <source>
        <strain evidence="1 3">I ESC-2004</strain>
    </source>
</reference>
<proteinExistence type="predicted"/>
<protein>
    <submittedName>
        <fullName evidence="1 2">Uncharacterized protein</fullName>
    </submittedName>
</protein>
<dbReference type="EMBL" id="AMQN01010061">
    <property type="status" value="NOT_ANNOTATED_CDS"/>
    <property type="molecule type" value="Genomic_DNA"/>
</dbReference>
<keyword evidence="3" id="KW-1185">Reference proteome</keyword>
<reference evidence="3" key="1">
    <citation type="submission" date="2012-12" db="EMBL/GenBank/DDBJ databases">
        <authorList>
            <person name="Hellsten U."/>
            <person name="Grimwood J."/>
            <person name="Chapman J.A."/>
            <person name="Shapiro H."/>
            <person name="Aerts A."/>
            <person name="Otillar R.P."/>
            <person name="Terry A.Y."/>
            <person name="Boore J.L."/>
            <person name="Simakov O."/>
            <person name="Marletaz F."/>
            <person name="Cho S.-J."/>
            <person name="Edsinger-Gonzales E."/>
            <person name="Havlak P."/>
            <person name="Kuo D.-H."/>
            <person name="Larsson T."/>
            <person name="Lv J."/>
            <person name="Arendt D."/>
            <person name="Savage R."/>
            <person name="Osoegawa K."/>
            <person name="de Jong P."/>
            <person name="Lindberg D.R."/>
            <person name="Seaver E.C."/>
            <person name="Weisblat D.A."/>
            <person name="Putnam N.H."/>
            <person name="Grigoriev I.V."/>
            <person name="Rokhsar D.S."/>
        </authorList>
    </citation>
    <scope>NUCLEOTIDE SEQUENCE</scope>
    <source>
        <strain evidence="3">I ESC-2004</strain>
    </source>
</reference>
<dbReference type="HOGENOM" id="CLU_1112218_0_0_1"/>
<name>R7U0J0_CAPTE</name>
<sequence>MKISYITLSLKIKASINQFLSDNDIIHLSAKLNDDKYYINTENYMTLFNFQASTEKNARFSLTRALQTSPCRSLQVRLSDLYDKEEYDGFTLEKVIRKNELSPARLKGKASVHLMRPLDFVIFLLQRKESHAYPILKELLKCYSGEVDGNVKNTTKMPNDARFSQPKTVKLVKNRRINVIAKEANIDELKKGEFDIKAWDFLTGAFRAIHECYAPFMQRLARGSPVGDNCGHDPWLTEESFVAQISDGKN</sequence>
<reference evidence="2" key="3">
    <citation type="submission" date="2015-06" db="UniProtKB">
        <authorList>
            <consortium name="EnsemblMetazoa"/>
        </authorList>
    </citation>
    <scope>IDENTIFICATION</scope>
</reference>
<evidence type="ECO:0000313" key="1">
    <source>
        <dbReference type="EMBL" id="ELT99352.1"/>
    </source>
</evidence>
<organism evidence="1">
    <name type="scientific">Capitella teleta</name>
    <name type="common">Polychaete worm</name>
    <dbReference type="NCBI Taxonomy" id="283909"/>
    <lineage>
        <taxon>Eukaryota</taxon>
        <taxon>Metazoa</taxon>
        <taxon>Spiralia</taxon>
        <taxon>Lophotrochozoa</taxon>
        <taxon>Annelida</taxon>
        <taxon>Polychaeta</taxon>
        <taxon>Sedentaria</taxon>
        <taxon>Scolecida</taxon>
        <taxon>Capitellidae</taxon>
        <taxon>Capitella</taxon>
    </lineage>
</organism>